<evidence type="ECO:0000313" key="1">
    <source>
        <dbReference type="EMBL" id="MPC60045.1"/>
    </source>
</evidence>
<dbReference type="EMBL" id="VSRR010017120">
    <property type="protein sequence ID" value="MPC60045.1"/>
    <property type="molecule type" value="Genomic_DNA"/>
</dbReference>
<keyword evidence="2" id="KW-1185">Reference proteome</keyword>
<dbReference type="AlphaFoldDB" id="A0A5B7GRT4"/>
<organism evidence="1 2">
    <name type="scientific">Portunus trituberculatus</name>
    <name type="common">Swimming crab</name>
    <name type="synonym">Neptunus trituberculatus</name>
    <dbReference type="NCBI Taxonomy" id="210409"/>
    <lineage>
        <taxon>Eukaryota</taxon>
        <taxon>Metazoa</taxon>
        <taxon>Ecdysozoa</taxon>
        <taxon>Arthropoda</taxon>
        <taxon>Crustacea</taxon>
        <taxon>Multicrustacea</taxon>
        <taxon>Malacostraca</taxon>
        <taxon>Eumalacostraca</taxon>
        <taxon>Eucarida</taxon>
        <taxon>Decapoda</taxon>
        <taxon>Pleocyemata</taxon>
        <taxon>Brachyura</taxon>
        <taxon>Eubrachyura</taxon>
        <taxon>Portunoidea</taxon>
        <taxon>Portunidae</taxon>
        <taxon>Portuninae</taxon>
        <taxon>Portunus</taxon>
    </lineage>
</organism>
<accession>A0A5B7GRT4</accession>
<proteinExistence type="predicted"/>
<reference evidence="1 2" key="1">
    <citation type="submission" date="2019-05" db="EMBL/GenBank/DDBJ databases">
        <title>Another draft genome of Portunus trituberculatus and its Hox gene families provides insights of decapod evolution.</title>
        <authorList>
            <person name="Jeong J.-H."/>
            <person name="Song I."/>
            <person name="Kim S."/>
            <person name="Choi T."/>
            <person name="Kim D."/>
            <person name="Ryu S."/>
            <person name="Kim W."/>
        </authorList>
    </citation>
    <scope>NUCLEOTIDE SEQUENCE [LARGE SCALE GENOMIC DNA]</scope>
    <source>
        <tissue evidence="1">Muscle</tissue>
    </source>
</reference>
<name>A0A5B7GRT4_PORTR</name>
<dbReference type="Proteomes" id="UP000324222">
    <property type="component" value="Unassembled WGS sequence"/>
</dbReference>
<evidence type="ECO:0000313" key="2">
    <source>
        <dbReference type="Proteomes" id="UP000324222"/>
    </source>
</evidence>
<protein>
    <submittedName>
        <fullName evidence="1">Uncharacterized protein</fullName>
    </submittedName>
</protein>
<comment type="caution">
    <text evidence="1">The sequence shown here is derived from an EMBL/GenBank/DDBJ whole genome shotgun (WGS) entry which is preliminary data.</text>
</comment>
<sequence length="104" mass="11927">MWPLAQQQLVFVIASNLDAPLQVLAMARPSHLARKSLEVTRNNPNLVDEYTCLKLDLQKPATDVYTRRLWAFLSHSTCEMSILVKSYAWQRRQGGAVGFQGRFY</sequence>
<gene>
    <name evidence="1" type="ORF">E2C01_054080</name>
</gene>